<accession>A0A831TEL1</accession>
<dbReference type="AlphaFoldDB" id="A0A831TEL1"/>
<sequence length="184" mass="20647">MRSCRPRCVSCRATRRRGRARRDLDACAVSDRPGPVHDRCSDAPPPLLLDGVALFNRGEFFECHEILETLWRAESDPVRYLYQGILQIGVAFHHLRRANWIGAIRQLERGLAKLERYPPICQGVDVALLAQQAECCLRLLRQLGPERVGEFDWALVPRVKLVGGSLAGSDTPVGDRVLEHGAEE</sequence>
<dbReference type="PANTHER" id="PTHR34796:SF1">
    <property type="entry name" value="EXPRESSED PROTEIN"/>
    <property type="match status" value="1"/>
</dbReference>
<dbReference type="EMBL" id="DSIY01000309">
    <property type="protein sequence ID" value="HEG92417.1"/>
    <property type="molecule type" value="Genomic_DNA"/>
</dbReference>
<organism evidence="1">
    <name type="scientific">Thermorudis peleae</name>
    <dbReference type="NCBI Taxonomy" id="1382356"/>
    <lineage>
        <taxon>Bacteria</taxon>
        <taxon>Pseudomonadati</taxon>
        <taxon>Thermomicrobiota</taxon>
        <taxon>Thermomicrobia</taxon>
        <taxon>Thermomicrobia incertae sedis</taxon>
        <taxon>Thermorudis</taxon>
    </lineage>
</organism>
<protein>
    <submittedName>
        <fullName evidence="1">DUF309 domain-containing protein</fullName>
    </submittedName>
</protein>
<proteinExistence type="predicted"/>
<dbReference type="PANTHER" id="PTHR34796">
    <property type="entry name" value="EXPRESSED PROTEIN"/>
    <property type="match status" value="1"/>
</dbReference>
<reference evidence="1" key="1">
    <citation type="journal article" date="2020" name="mSystems">
        <title>Genome- and Community-Level Interaction Insights into Carbon Utilization and Element Cycling Functions of Hydrothermarchaeota in Hydrothermal Sediment.</title>
        <authorList>
            <person name="Zhou Z."/>
            <person name="Liu Y."/>
            <person name="Xu W."/>
            <person name="Pan J."/>
            <person name="Luo Z.H."/>
            <person name="Li M."/>
        </authorList>
    </citation>
    <scope>NUCLEOTIDE SEQUENCE [LARGE SCALE GENOMIC DNA]</scope>
    <source>
        <strain evidence="1">SpSt-210</strain>
    </source>
</reference>
<comment type="caution">
    <text evidence="1">The sequence shown here is derived from an EMBL/GenBank/DDBJ whole genome shotgun (WGS) entry which is preliminary data.</text>
</comment>
<dbReference type="InterPro" id="IPR005500">
    <property type="entry name" value="DUF309"/>
</dbReference>
<dbReference type="InterPro" id="IPR023203">
    <property type="entry name" value="TTHA0068_sf"/>
</dbReference>
<dbReference type="Pfam" id="PF03745">
    <property type="entry name" value="DUF309"/>
    <property type="match status" value="1"/>
</dbReference>
<dbReference type="SUPFAM" id="SSF140663">
    <property type="entry name" value="TTHA0068-like"/>
    <property type="match status" value="1"/>
</dbReference>
<evidence type="ECO:0000313" key="1">
    <source>
        <dbReference type="EMBL" id="HEG92417.1"/>
    </source>
</evidence>
<gene>
    <name evidence="1" type="ORF">ENP34_13430</name>
</gene>
<dbReference type="Gene3D" id="1.10.3450.10">
    <property type="entry name" value="TTHA0068-like"/>
    <property type="match status" value="1"/>
</dbReference>
<name>A0A831TEL1_9BACT</name>